<comment type="caution">
    <text evidence="1">The sequence shown here is derived from an EMBL/GenBank/DDBJ whole genome shotgun (WGS) entry which is preliminary data.</text>
</comment>
<protein>
    <submittedName>
        <fullName evidence="2">Hypothetical_protein</fullName>
    </submittedName>
</protein>
<dbReference type="EMBL" id="CATOUU010000754">
    <property type="protein sequence ID" value="CAI9945882.1"/>
    <property type="molecule type" value="Genomic_DNA"/>
</dbReference>
<reference evidence="2 3" key="2">
    <citation type="submission" date="2024-07" db="EMBL/GenBank/DDBJ databases">
        <authorList>
            <person name="Akdeniz Z."/>
        </authorList>
    </citation>
    <scope>NUCLEOTIDE SEQUENCE [LARGE SCALE GENOMIC DNA]</scope>
</reference>
<proteinExistence type="predicted"/>
<name>A0AA86UCR2_9EUKA</name>
<dbReference type="Proteomes" id="UP001642409">
    <property type="component" value="Unassembled WGS sequence"/>
</dbReference>
<dbReference type="EMBL" id="CAXDID020000284">
    <property type="protein sequence ID" value="CAL6070543.1"/>
    <property type="molecule type" value="Genomic_DNA"/>
</dbReference>
<dbReference type="AlphaFoldDB" id="A0AA86UCR2"/>
<evidence type="ECO:0000313" key="3">
    <source>
        <dbReference type="Proteomes" id="UP001642409"/>
    </source>
</evidence>
<gene>
    <name evidence="1" type="ORF">HINF_LOCUS33527</name>
    <name evidence="2" type="ORF">HINF_LOCUS54560</name>
</gene>
<reference evidence="1" key="1">
    <citation type="submission" date="2023-06" db="EMBL/GenBank/DDBJ databases">
        <authorList>
            <person name="Kurt Z."/>
        </authorList>
    </citation>
    <scope>NUCLEOTIDE SEQUENCE</scope>
</reference>
<evidence type="ECO:0000313" key="2">
    <source>
        <dbReference type="EMBL" id="CAL6070543.1"/>
    </source>
</evidence>
<keyword evidence="3" id="KW-1185">Reference proteome</keyword>
<accession>A0AA86UCR2</accession>
<organism evidence="1">
    <name type="scientific">Hexamita inflata</name>
    <dbReference type="NCBI Taxonomy" id="28002"/>
    <lineage>
        <taxon>Eukaryota</taxon>
        <taxon>Metamonada</taxon>
        <taxon>Diplomonadida</taxon>
        <taxon>Hexamitidae</taxon>
        <taxon>Hexamitinae</taxon>
        <taxon>Hexamita</taxon>
    </lineage>
</organism>
<evidence type="ECO:0000313" key="1">
    <source>
        <dbReference type="EMBL" id="CAI9945882.1"/>
    </source>
</evidence>
<sequence length="581" mass="64265">MITKQNEINSLKQITTQLCTHQTVILLTLYNFCASGNQDSRTINHEVSFSSAHQFDGSIFFDATIVNKVTYVGVVAENKLMNMFSFVSQGDITITSSNINIQGVRSSFASLLLAQGSLMVNSSTLDFQFSGTGIGGLVFSSQGIVSDNCTMRFLISAQRGGIFAYAALTQINLQYFNTTGAFTVPTINLVQVCQSVDIITWEVVILTQVFNKCGSGTYNSFCDLLNICTYCEKTEIVLTSTAQNLTQQTYIYFDTGYVQCSLNNNLNNSRINIDINIVGKEIYYSIFCTKTAYNHVIVSGNYAFKSTNSNQMTGAIFMNDYQKSINMQNCILNINFAVVNFLHIYIFINSRSLDVTIQNIRYNISLSATTSQYYAQFYGLLYQLDANYLLLIKDAQIFYNITSTDLFSGIICAQNNNLLILSNLMIKYNVSNSTKNYGISMDLTNVQFFNVELTGQIGTGKIIYGKQMTRGIANTISGGQFQIQNMIYSIQLNNGASCSALVNKWSGASLVIINNIKFQAYARLNAISFSYNKSLICISGSQSVGSDGMCYCYDTATPQLVYGARVCKCPGSQTLVSNKCV</sequence>